<protein>
    <submittedName>
        <fullName evidence="2">Heat-shock protein</fullName>
    </submittedName>
</protein>
<feature type="domain" description="Tetracyclin repressor-like C-terminal" evidence="1">
    <location>
        <begin position="87"/>
        <end position="213"/>
    </location>
</feature>
<organism evidence="2 3">
    <name type="scientific">Aureicoccus marinus</name>
    <dbReference type="NCBI Taxonomy" id="754435"/>
    <lineage>
        <taxon>Bacteria</taxon>
        <taxon>Pseudomonadati</taxon>
        <taxon>Bacteroidota</taxon>
        <taxon>Flavobacteriia</taxon>
        <taxon>Flavobacteriales</taxon>
        <taxon>Flavobacteriaceae</taxon>
        <taxon>Aureicoccus</taxon>
    </lineage>
</organism>
<gene>
    <name evidence="2" type="ORF">BST99_07110</name>
</gene>
<evidence type="ECO:0000313" key="2">
    <source>
        <dbReference type="EMBL" id="PQJ15534.1"/>
    </source>
</evidence>
<reference evidence="3" key="1">
    <citation type="submission" date="2016-11" db="EMBL/GenBank/DDBJ databases">
        <title>Trade-off between light-utilization and light-protection in marine flavobacteria.</title>
        <authorList>
            <person name="Kumagai Y."/>
            <person name="Yoshizawa S."/>
            <person name="Kogure K."/>
        </authorList>
    </citation>
    <scope>NUCLEOTIDE SEQUENCE [LARGE SCALE GENOMIC DNA]</scope>
    <source>
        <strain evidence="3">SG-18</strain>
    </source>
</reference>
<dbReference type="EMBL" id="MQVX01000001">
    <property type="protein sequence ID" value="PQJ15534.1"/>
    <property type="molecule type" value="Genomic_DNA"/>
</dbReference>
<accession>A0A2S7T788</accession>
<dbReference type="Pfam" id="PF17931">
    <property type="entry name" value="TetR_C_23"/>
    <property type="match status" value="1"/>
</dbReference>
<dbReference type="AlphaFoldDB" id="A0A2S7T788"/>
<dbReference type="Proteomes" id="UP000239366">
    <property type="component" value="Unassembled WGS sequence"/>
</dbReference>
<dbReference type="InterPro" id="IPR041673">
    <property type="entry name" value="TetR_C_23"/>
</dbReference>
<dbReference type="RefSeq" id="WP_105001186.1">
    <property type="nucleotide sequence ID" value="NZ_MQVX01000001.1"/>
</dbReference>
<name>A0A2S7T788_9FLAO</name>
<dbReference type="SUPFAM" id="SSF48498">
    <property type="entry name" value="Tetracyclin repressor-like, C-terminal domain"/>
    <property type="match status" value="1"/>
</dbReference>
<proteinExistence type="predicted"/>
<dbReference type="OrthoDB" id="977687at2"/>
<evidence type="ECO:0000259" key="1">
    <source>
        <dbReference type="Pfam" id="PF17931"/>
    </source>
</evidence>
<comment type="caution">
    <text evidence="2">The sequence shown here is derived from an EMBL/GenBank/DDBJ whole genome shotgun (WGS) entry which is preliminary data.</text>
</comment>
<keyword evidence="3" id="KW-1185">Reference proteome</keyword>
<dbReference type="InterPro" id="IPR036271">
    <property type="entry name" value="Tet_transcr_reg_TetR-rel_C_sf"/>
</dbReference>
<sequence>MATKTASPKVSREKIVELFMNTVLEHEVIPKSVFKFCKTNKIKEEEFYRFFGSFEGLQREIWKMFYSHTMSLLQKDKSYKNYSARERLLTFYYTFFENLNLNRSYVLFVLDEHSSPIENMKQLSGLRQDVKDFATDLAEENNEEKLSRLSKARPQIVAEAVWVQWVLLLKFWMKDNSPAFEKTDMAIEKSVNTVFDVFDSTPLDSLFDLGKFLFKEFKA</sequence>
<evidence type="ECO:0000313" key="3">
    <source>
        <dbReference type="Proteomes" id="UP000239366"/>
    </source>
</evidence>
<dbReference type="Gene3D" id="1.10.357.10">
    <property type="entry name" value="Tetracycline Repressor, domain 2"/>
    <property type="match status" value="1"/>
</dbReference>